<evidence type="ECO:0000256" key="1">
    <source>
        <dbReference type="ARBA" id="ARBA00022723"/>
    </source>
</evidence>
<dbReference type="GO" id="GO:0008270">
    <property type="term" value="F:zinc ion binding"/>
    <property type="evidence" value="ECO:0007669"/>
    <property type="project" value="UniProtKB-KW"/>
</dbReference>
<dbReference type="SMART" id="SM00355">
    <property type="entry name" value="ZnF_C2H2"/>
    <property type="match status" value="2"/>
</dbReference>
<feature type="region of interest" description="Disordered" evidence="7">
    <location>
        <begin position="178"/>
        <end position="281"/>
    </location>
</feature>
<keyword evidence="4" id="KW-0862">Zinc</keyword>
<feature type="domain" description="C2H2-type" evidence="8">
    <location>
        <begin position="280"/>
        <end position="307"/>
    </location>
</feature>
<gene>
    <name evidence="9" type="ORF">C7212DRAFT_360748</name>
</gene>
<dbReference type="STRING" id="42249.A0A317SY23"/>
<comment type="caution">
    <text evidence="9">The sequence shown here is derived from an EMBL/GenBank/DDBJ whole genome shotgun (WGS) entry which is preliminary data.</text>
</comment>
<evidence type="ECO:0000256" key="4">
    <source>
        <dbReference type="ARBA" id="ARBA00022833"/>
    </source>
</evidence>
<feature type="compositionally biased region" description="Basic and acidic residues" evidence="7">
    <location>
        <begin position="327"/>
        <end position="341"/>
    </location>
</feature>
<keyword evidence="10" id="KW-1185">Reference proteome</keyword>
<dbReference type="PROSITE" id="PS00028">
    <property type="entry name" value="ZINC_FINGER_C2H2_1"/>
    <property type="match status" value="2"/>
</dbReference>
<feature type="compositionally biased region" description="Basic residues" evidence="7">
    <location>
        <begin position="237"/>
        <end position="246"/>
    </location>
</feature>
<feature type="compositionally biased region" description="Basic and acidic residues" evidence="7">
    <location>
        <begin position="137"/>
        <end position="149"/>
    </location>
</feature>
<evidence type="ECO:0000256" key="5">
    <source>
        <dbReference type="ARBA" id="ARBA00044085"/>
    </source>
</evidence>
<reference evidence="9 10" key="1">
    <citation type="submission" date="2018-03" db="EMBL/GenBank/DDBJ databases">
        <title>Genomes of Pezizomycetes fungi and the evolution of truffles.</title>
        <authorList>
            <person name="Murat C."/>
            <person name="Payen T."/>
            <person name="Noel B."/>
            <person name="Kuo A."/>
            <person name="Martin F.M."/>
        </authorList>
    </citation>
    <scope>NUCLEOTIDE SEQUENCE [LARGE SCALE GENOMIC DNA]</scope>
    <source>
        <strain evidence="9">091103-1</strain>
    </source>
</reference>
<dbReference type="GO" id="GO:0000785">
    <property type="term" value="C:chromatin"/>
    <property type="evidence" value="ECO:0007669"/>
    <property type="project" value="TreeGrafter"/>
</dbReference>
<feature type="region of interest" description="Disordered" evidence="7">
    <location>
        <begin position="137"/>
        <end position="165"/>
    </location>
</feature>
<evidence type="ECO:0000256" key="2">
    <source>
        <dbReference type="ARBA" id="ARBA00022737"/>
    </source>
</evidence>
<dbReference type="EMBL" id="PYWC01000009">
    <property type="protein sequence ID" value="PWW79289.1"/>
    <property type="molecule type" value="Genomic_DNA"/>
</dbReference>
<dbReference type="FunFam" id="3.30.160.60:FF:000446">
    <property type="entry name" value="Zinc finger protein"/>
    <property type="match status" value="1"/>
</dbReference>
<evidence type="ECO:0000313" key="9">
    <source>
        <dbReference type="EMBL" id="PWW79289.1"/>
    </source>
</evidence>
<evidence type="ECO:0000259" key="8">
    <source>
        <dbReference type="PROSITE" id="PS50157"/>
    </source>
</evidence>
<dbReference type="PROSITE" id="PS50157">
    <property type="entry name" value="ZINC_FINGER_C2H2_2"/>
    <property type="match status" value="2"/>
</dbReference>
<dbReference type="OrthoDB" id="427030at2759"/>
<dbReference type="Proteomes" id="UP000246991">
    <property type="component" value="Unassembled WGS sequence"/>
</dbReference>
<sequence>MPMGRSPDRMDLDVGRGDRRETAWWERLTKDSVRMQKLAGKLNPACFPIDAGKTCPEVDAVLEEVYLTIHPPSHTQGTHMPELSFSTARTHTISAINDLLHQGHSKAASKGEMGAFSMSHFLGESYPKSAPFNAEALHSRAGDRTRDGDSVAFPHRSSGGLRGGTSFFCKGPRNCDRFHPRDSHPHPHPRYGRPATHTLKDPTGHSPGGSGASGISPSEGRADGATISSSPPTTHNPSRRRTHTHPRSLLNRGHPHIRNAHRFDVPRSRTLNGTGPRGQHKCDECEKAFPYPSKLKDHMHTHRLDKPLLCNHNGCLKAFKRDRELRAHDKTHEKTHERRAAENPYPLVKSTAPPPPPPRHPSSSSGPDECSPESETPYSDRTSTTSPGDERTLSGPPSPASSHTGRRVATREPSVVGGQGGGGLNLKKPKGSNLSPRLCKRLDIQLFPGLANSLVVCSGVDSTQREAIDSQGYLST</sequence>
<dbReference type="GO" id="GO:0005667">
    <property type="term" value="C:transcription regulator complex"/>
    <property type="evidence" value="ECO:0007669"/>
    <property type="project" value="TreeGrafter"/>
</dbReference>
<evidence type="ECO:0000313" key="10">
    <source>
        <dbReference type="Proteomes" id="UP000246991"/>
    </source>
</evidence>
<organism evidence="9 10">
    <name type="scientific">Tuber magnatum</name>
    <name type="common">white Piedmont truffle</name>
    <dbReference type="NCBI Taxonomy" id="42249"/>
    <lineage>
        <taxon>Eukaryota</taxon>
        <taxon>Fungi</taxon>
        <taxon>Dikarya</taxon>
        <taxon>Ascomycota</taxon>
        <taxon>Pezizomycotina</taxon>
        <taxon>Pezizomycetes</taxon>
        <taxon>Pezizales</taxon>
        <taxon>Tuberaceae</taxon>
        <taxon>Tuber</taxon>
    </lineage>
</organism>
<dbReference type="GO" id="GO:0000981">
    <property type="term" value="F:DNA-binding transcription factor activity, RNA polymerase II-specific"/>
    <property type="evidence" value="ECO:0007669"/>
    <property type="project" value="TreeGrafter"/>
</dbReference>
<keyword evidence="1" id="KW-0479">Metal-binding</keyword>
<dbReference type="AlphaFoldDB" id="A0A317SY23"/>
<keyword evidence="3 6" id="KW-0863">Zinc-finger</keyword>
<accession>A0A317SY23</accession>
<feature type="compositionally biased region" description="Polar residues" evidence="7">
    <location>
        <begin position="373"/>
        <end position="387"/>
    </location>
</feature>
<feature type="compositionally biased region" description="Polar residues" evidence="7">
    <location>
        <begin position="226"/>
        <end position="236"/>
    </location>
</feature>
<dbReference type="InterPro" id="IPR013087">
    <property type="entry name" value="Znf_C2H2_type"/>
</dbReference>
<evidence type="ECO:0000256" key="7">
    <source>
        <dbReference type="SAM" id="MobiDB-lite"/>
    </source>
</evidence>
<name>A0A317SY23_9PEZI</name>
<feature type="region of interest" description="Disordered" evidence="7">
    <location>
        <begin position="327"/>
        <end position="435"/>
    </location>
</feature>
<evidence type="ECO:0000256" key="3">
    <source>
        <dbReference type="ARBA" id="ARBA00022771"/>
    </source>
</evidence>
<evidence type="ECO:0000256" key="6">
    <source>
        <dbReference type="PROSITE-ProRule" id="PRU00042"/>
    </source>
</evidence>
<feature type="domain" description="C2H2-type" evidence="8">
    <location>
        <begin position="308"/>
        <end position="337"/>
    </location>
</feature>
<keyword evidence="2" id="KW-0677">Repeat</keyword>
<protein>
    <recommendedName>
        <fullName evidence="5">C2H2 type master regulator of conidiophore development brlA</fullName>
    </recommendedName>
</protein>
<dbReference type="Gene3D" id="3.30.160.60">
    <property type="entry name" value="Classic Zinc Finger"/>
    <property type="match status" value="2"/>
</dbReference>
<dbReference type="PANTHER" id="PTHR14003">
    <property type="entry name" value="TRANSCRIPTIONAL REPRESSOR PROTEIN YY"/>
    <property type="match status" value="1"/>
</dbReference>
<dbReference type="SUPFAM" id="SSF57667">
    <property type="entry name" value="beta-beta-alpha zinc fingers"/>
    <property type="match status" value="1"/>
</dbReference>
<dbReference type="InterPro" id="IPR036236">
    <property type="entry name" value="Znf_C2H2_sf"/>
</dbReference>
<dbReference type="PANTHER" id="PTHR14003:SF19">
    <property type="entry name" value="YY2 TRANSCRIPTION FACTOR"/>
    <property type="match status" value="1"/>
</dbReference>
<dbReference type="GO" id="GO:0000978">
    <property type="term" value="F:RNA polymerase II cis-regulatory region sequence-specific DNA binding"/>
    <property type="evidence" value="ECO:0007669"/>
    <property type="project" value="TreeGrafter"/>
</dbReference>
<proteinExistence type="predicted"/>